<evidence type="ECO:0000256" key="4">
    <source>
        <dbReference type="ARBA" id="ARBA00023163"/>
    </source>
</evidence>
<dbReference type="Pfam" id="PF13977">
    <property type="entry name" value="TetR_C_6"/>
    <property type="match status" value="1"/>
</dbReference>
<feature type="DNA-binding region" description="H-T-H motif" evidence="5">
    <location>
        <begin position="35"/>
        <end position="54"/>
    </location>
</feature>
<keyword evidence="1" id="KW-0678">Repressor</keyword>
<evidence type="ECO:0000256" key="6">
    <source>
        <dbReference type="SAM" id="MobiDB-lite"/>
    </source>
</evidence>
<keyword evidence="9" id="KW-1185">Reference proteome</keyword>
<dbReference type="PROSITE" id="PS01081">
    <property type="entry name" value="HTH_TETR_1"/>
    <property type="match status" value="1"/>
</dbReference>
<feature type="domain" description="HTH tetR-type" evidence="7">
    <location>
        <begin position="12"/>
        <end position="72"/>
    </location>
</feature>
<dbReference type="PANTHER" id="PTHR30055:SF228">
    <property type="entry name" value="TRANSCRIPTIONAL REGULATOR-RELATED"/>
    <property type="match status" value="1"/>
</dbReference>
<evidence type="ECO:0000256" key="1">
    <source>
        <dbReference type="ARBA" id="ARBA00022491"/>
    </source>
</evidence>
<reference evidence="8 9" key="1">
    <citation type="journal article" date="2021" name="Int. J. Syst. Evol. Microbiol.">
        <title>Novosphingobium decolorationis sp. nov., an aniline blue-decolourizing bacterium isolated from East Pacific sediment.</title>
        <authorList>
            <person name="Chen X."/>
            <person name="Dong B."/>
            <person name="Chen T."/>
            <person name="Ren N."/>
            <person name="Wang J."/>
            <person name="Xu Y."/>
            <person name="Yang J."/>
            <person name="Zhu S."/>
            <person name="Chen J."/>
        </authorList>
    </citation>
    <scope>NUCLEOTIDE SEQUENCE [LARGE SCALE GENOMIC DNA]</scope>
    <source>
        <strain evidence="8 9">502str22</strain>
    </source>
</reference>
<dbReference type="InterPro" id="IPR039538">
    <property type="entry name" value="BetI_C"/>
</dbReference>
<dbReference type="PROSITE" id="PS50977">
    <property type="entry name" value="HTH_TETR_2"/>
    <property type="match status" value="1"/>
</dbReference>
<dbReference type="InterPro" id="IPR023772">
    <property type="entry name" value="DNA-bd_HTH_TetR-type_CS"/>
</dbReference>
<sequence>MSRKTFQRLALDARRQSLMEATLTCVARHGLDGTTVRRITEEAGVTPGLVRHYFGSKDELIKNAYAYLIGQLTARASESADTGEDGPPAAQQLRQFLLGNLTSPNLSEDKVSLWATFIGQIRHDPFFAEIHREGYREFLEFLERLVEGVLIDHGLPRRGPQCRRHAIAINGLIDGLWMEGSLNSGLYNRAILPDLAIEATERLLGLPTGALGAAGPAPHAPAPQLQEENAPCAMPE</sequence>
<evidence type="ECO:0000256" key="5">
    <source>
        <dbReference type="PROSITE-ProRule" id="PRU00335"/>
    </source>
</evidence>
<feature type="region of interest" description="Disordered" evidence="6">
    <location>
        <begin position="215"/>
        <end position="236"/>
    </location>
</feature>
<protein>
    <submittedName>
        <fullName evidence="8">TetR family transcriptional regulator C-terminal domain-containing protein</fullName>
    </submittedName>
</protein>
<proteinExistence type="predicted"/>
<dbReference type="SUPFAM" id="SSF46689">
    <property type="entry name" value="Homeodomain-like"/>
    <property type="match status" value="1"/>
</dbReference>
<dbReference type="Gene3D" id="1.10.357.10">
    <property type="entry name" value="Tetracycline Repressor, domain 2"/>
    <property type="match status" value="1"/>
</dbReference>
<keyword evidence="2" id="KW-0805">Transcription regulation</keyword>
<accession>A0ABX8EB85</accession>
<evidence type="ECO:0000313" key="8">
    <source>
        <dbReference type="EMBL" id="QVM85296.1"/>
    </source>
</evidence>
<keyword evidence="3 5" id="KW-0238">DNA-binding</keyword>
<dbReference type="RefSeq" id="WP_213500932.1">
    <property type="nucleotide sequence ID" value="NZ_CP054856.1"/>
</dbReference>
<keyword evidence="4" id="KW-0804">Transcription</keyword>
<dbReference type="PANTHER" id="PTHR30055">
    <property type="entry name" value="HTH-TYPE TRANSCRIPTIONAL REGULATOR RUTR"/>
    <property type="match status" value="1"/>
</dbReference>
<gene>
    <name evidence="8" type="ORF">HT578_17785</name>
</gene>
<dbReference type="Proteomes" id="UP000677126">
    <property type="component" value="Chromosome"/>
</dbReference>
<evidence type="ECO:0000256" key="3">
    <source>
        <dbReference type="ARBA" id="ARBA00023125"/>
    </source>
</evidence>
<dbReference type="EMBL" id="CP054856">
    <property type="protein sequence ID" value="QVM85296.1"/>
    <property type="molecule type" value="Genomic_DNA"/>
</dbReference>
<dbReference type="InterPro" id="IPR009057">
    <property type="entry name" value="Homeodomain-like_sf"/>
</dbReference>
<evidence type="ECO:0000256" key="2">
    <source>
        <dbReference type="ARBA" id="ARBA00023015"/>
    </source>
</evidence>
<dbReference type="SUPFAM" id="SSF48498">
    <property type="entry name" value="Tetracyclin repressor-like, C-terminal domain"/>
    <property type="match status" value="1"/>
</dbReference>
<name>A0ABX8EB85_9SPHN</name>
<dbReference type="InterPro" id="IPR001647">
    <property type="entry name" value="HTH_TetR"/>
</dbReference>
<evidence type="ECO:0000313" key="9">
    <source>
        <dbReference type="Proteomes" id="UP000677126"/>
    </source>
</evidence>
<organism evidence="8 9">
    <name type="scientific">Novosphingobium decolorationis</name>
    <dbReference type="NCBI Taxonomy" id="2698673"/>
    <lineage>
        <taxon>Bacteria</taxon>
        <taxon>Pseudomonadati</taxon>
        <taxon>Pseudomonadota</taxon>
        <taxon>Alphaproteobacteria</taxon>
        <taxon>Sphingomonadales</taxon>
        <taxon>Sphingomonadaceae</taxon>
        <taxon>Novosphingobium</taxon>
    </lineage>
</organism>
<dbReference type="InterPro" id="IPR050109">
    <property type="entry name" value="HTH-type_TetR-like_transc_reg"/>
</dbReference>
<dbReference type="InterPro" id="IPR036271">
    <property type="entry name" value="Tet_transcr_reg_TetR-rel_C_sf"/>
</dbReference>
<evidence type="ECO:0000259" key="7">
    <source>
        <dbReference type="PROSITE" id="PS50977"/>
    </source>
</evidence>
<dbReference type="Pfam" id="PF00440">
    <property type="entry name" value="TetR_N"/>
    <property type="match status" value="1"/>
</dbReference>